<evidence type="ECO:0000313" key="3">
    <source>
        <dbReference type="Proteomes" id="UP000249218"/>
    </source>
</evidence>
<dbReference type="EMBL" id="KZ150505">
    <property type="protein sequence ID" value="PZC70653.1"/>
    <property type="molecule type" value="Genomic_DNA"/>
</dbReference>
<evidence type="ECO:0000256" key="1">
    <source>
        <dbReference type="SAM" id="MobiDB-lite"/>
    </source>
</evidence>
<dbReference type="Proteomes" id="UP000249218">
    <property type="component" value="Unassembled WGS sequence"/>
</dbReference>
<accession>A0A2W1BG63</accession>
<keyword evidence="3" id="KW-1185">Reference proteome</keyword>
<gene>
    <name evidence="2" type="primary">HaOG215321</name>
    <name evidence="2" type="ORF">B5X24_HaOG215321</name>
</gene>
<organism evidence="2 3">
    <name type="scientific">Helicoverpa armigera</name>
    <name type="common">Cotton bollworm</name>
    <name type="synonym">Heliothis armigera</name>
    <dbReference type="NCBI Taxonomy" id="29058"/>
    <lineage>
        <taxon>Eukaryota</taxon>
        <taxon>Metazoa</taxon>
        <taxon>Ecdysozoa</taxon>
        <taxon>Arthropoda</taxon>
        <taxon>Hexapoda</taxon>
        <taxon>Insecta</taxon>
        <taxon>Pterygota</taxon>
        <taxon>Neoptera</taxon>
        <taxon>Endopterygota</taxon>
        <taxon>Lepidoptera</taxon>
        <taxon>Glossata</taxon>
        <taxon>Ditrysia</taxon>
        <taxon>Noctuoidea</taxon>
        <taxon>Noctuidae</taxon>
        <taxon>Heliothinae</taxon>
        <taxon>Helicoverpa</taxon>
    </lineage>
</organism>
<proteinExistence type="predicted"/>
<reference evidence="2 3" key="1">
    <citation type="journal article" date="2017" name="BMC Biol.">
        <title>Genomic innovations, transcriptional plasticity and gene loss underlying the evolution and divergence of two highly polyphagous and invasive Helicoverpa pest species.</title>
        <authorList>
            <person name="Pearce S.L."/>
            <person name="Clarke D.F."/>
            <person name="East P.D."/>
            <person name="Elfekih S."/>
            <person name="Gordon K.H."/>
            <person name="Jermiin L.S."/>
            <person name="McGaughran A."/>
            <person name="Oakeshott J.G."/>
            <person name="Papanikolaou A."/>
            <person name="Perera O.P."/>
            <person name="Rane R.V."/>
            <person name="Richards S."/>
            <person name="Tay W.T."/>
            <person name="Walsh T.K."/>
            <person name="Anderson A."/>
            <person name="Anderson C.J."/>
            <person name="Asgari S."/>
            <person name="Board P.G."/>
            <person name="Bretschneider A."/>
            <person name="Campbell P.M."/>
            <person name="Chertemps T."/>
            <person name="Christeller J.T."/>
            <person name="Coppin C.W."/>
            <person name="Downes S.J."/>
            <person name="Duan G."/>
            <person name="Farnsworth C.A."/>
            <person name="Good R.T."/>
            <person name="Han L.B."/>
            <person name="Han Y.C."/>
            <person name="Hatje K."/>
            <person name="Horne I."/>
            <person name="Huang Y.P."/>
            <person name="Hughes D.S."/>
            <person name="Jacquin-Joly E."/>
            <person name="James W."/>
            <person name="Jhangiani S."/>
            <person name="Kollmar M."/>
            <person name="Kuwar S.S."/>
            <person name="Li S."/>
            <person name="Liu N.Y."/>
            <person name="Maibeche M.T."/>
            <person name="Miller J.R."/>
            <person name="Montagne N."/>
            <person name="Perry T."/>
            <person name="Qu J."/>
            <person name="Song S.V."/>
            <person name="Sutton G.G."/>
            <person name="Vogel H."/>
            <person name="Walenz B.P."/>
            <person name="Xu W."/>
            <person name="Zhang H.J."/>
            <person name="Zou Z."/>
            <person name="Batterham P."/>
            <person name="Edwards O.R."/>
            <person name="Feyereisen R."/>
            <person name="Gibbs R.A."/>
            <person name="Heckel D.G."/>
            <person name="McGrath A."/>
            <person name="Robin C."/>
            <person name="Scherer S.E."/>
            <person name="Worley K.C."/>
            <person name="Wu Y.D."/>
        </authorList>
    </citation>
    <scope>NUCLEOTIDE SEQUENCE [LARGE SCALE GENOMIC DNA]</scope>
    <source>
        <strain evidence="2">Harm_GR_Male_#8</strain>
        <tissue evidence="2">Whole organism</tissue>
    </source>
</reference>
<evidence type="ECO:0000313" key="2">
    <source>
        <dbReference type="EMBL" id="PZC70653.1"/>
    </source>
</evidence>
<feature type="region of interest" description="Disordered" evidence="1">
    <location>
        <begin position="92"/>
        <end position="128"/>
    </location>
</feature>
<feature type="compositionally biased region" description="Pro residues" evidence="1">
    <location>
        <begin position="94"/>
        <end position="103"/>
    </location>
</feature>
<sequence length="128" mass="13973">MRDTLPADTSPTRHPHVRHTWSTRSMRSVALLALTAYFPRAVRLGNAAASSFINIDSVLNYPPQCQAVLSVPRADHFSSVSDVEQLAPLLAGSPPLPLLPAPPSGARRDFMPLGENSDMRPPPWLTRP</sequence>
<name>A0A2W1BG63_HELAM</name>
<dbReference type="AlphaFoldDB" id="A0A2W1BG63"/>
<protein>
    <submittedName>
        <fullName evidence="2">Uncharacterized protein</fullName>
    </submittedName>
</protein>